<evidence type="ECO:0000313" key="1">
    <source>
        <dbReference type="EMBL" id="NAY90635.1"/>
    </source>
</evidence>
<accession>A0A964T9B2</accession>
<dbReference type="RefSeq" id="WP_166522042.1">
    <property type="nucleotide sequence ID" value="NZ_JAAABI010000001.1"/>
</dbReference>
<proteinExistence type="predicted"/>
<organism evidence="1 2">
    <name type="scientific">Flagellimonas ochracea</name>
    <dbReference type="NCBI Taxonomy" id="2696472"/>
    <lineage>
        <taxon>Bacteria</taxon>
        <taxon>Pseudomonadati</taxon>
        <taxon>Bacteroidota</taxon>
        <taxon>Flavobacteriia</taxon>
        <taxon>Flavobacteriales</taxon>
        <taxon>Flavobacteriaceae</taxon>
        <taxon>Flagellimonas</taxon>
    </lineage>
</organism>
<protein>
    <submittedName>
        <fullName evidence="1">Uncharacterized protein</fullName>
    </submittedName>
</protein>
<comment type="caution">
    <text evidence="1">The sequence shown here is derived from an EMBL/GenBank/DDBJ whole genome shotgun (WGS) entry which is preliminary data.</text>
</comment>
<dbReference type="EMBL" id="JAAABI010000001">
    <property type="protein sequence ID" value="NAY90635.1"/>
    <property type="molecule type" value="Genomic_DNA"/>
</dbReference>
<dbReference type="AlphaFoldDB" id="A0A964T9B2"/>
<name>A0A964T9B2_9FLAO</name>
<sequence length="134" mass="15483">MNNSPFYDITISSINRRDTTGTMDFYNPKKAYITVNLKGFNPEVEEDYFRVSSLYPSGLKIGQNEFLNSEYQLAYDGNRSYATLTDTKIDSILVAESDYNLISISKRKNGGEVEDEYHEVYVPKHSKLELTYNY</sequence>
<keyword evidence="2" id="KW-1185">Reference proteome</keyword>
<gene>
    <name evidence="1" type="ORF">GTQ34_01775</name>
</gene>
<reference evidence="1" key="1">
    <citation type="submission" date="2020-01" db="EMBL/GenBank/DDBJ databases">
        <title>Muricauda ochracea sp. nov., isolated from a tidal flat of Garorim bay in Korea.</title>
        <authorList>
            <person name="Kim D."/>
            <person name="Yoo Y."/>
            <person name="Kim J.-J."/>
        </authorList>
    </citation>
    <scope>NUCLEOTIDE SEQUENCE</scope>
    <source>
        <strain evidence="1">JGD-17</strain>
    </source>
</reference>
<dbReference type="Proteomes" id="UP000667650">
    <property type="component" value="Unassembled WGS sequence"/>
</dbReference>
<evidence type="ECO:0000313" key="2">
    <source>
        <dbReference type="Proteomes" id="UP000667650"/>
    </source>
</evidence>